<dbReference type="Proteomes" id="UP001596175">
    <property type="component" value="Unassembled WGS sequence"/>
</dbReference>
<reference evidence="4" key="1">
    <citation type="journal article" date="2019" name="Int. J. Syst. Evol. Microbiol.">
        <title>The Global Catalogue of Microorganisms (GCM) 10K type strain sequencing project: providing services to taxonomists for standard genome sequencing and annotation.</title>
        <authorList>
            <consortium name="The Broad Institute Genomics Platform"/>
            <consortium name="The Broad Institute Genome Sequencing Center for Infectious Disease"/>
            <person name="Wu L."/>
            <person name="Ma J."/>
        </authorList>
    </citation>
    <scope>NUCLEOTIDE SEQUENCE [LARGE SCALE GENOMIC DNA]</scope>
    <source>
        <strain evidence="4">XZYJ18</strain>
    </source>
</reference>
<dbReference type="InterPro" id="IPR014782">
    <property type="entry name" value="Peptidase_M1_dom"/>
</dbReference>
<dbReference type="InterPro" id="IPR027268">
    <property type="entry name" value="Peptidase_M4/M1_CTD_sf"/>
</dbReference>
<dbReference type="RefSeq" id="WP_378019112.1">
    <property type="nucleotide sequence ID" value="NZ_JBHSKG010000001.1"/>
</dbReference>
<dbReference type="SUPFAM" id="SSF55486">
    <property type="entry name" value="Metalloproteases ('zincins'), catalytic domain"/>
    <property type="match status" value="1"/>
</dbReference>
<evidence type="ECO:0000259" key="2">
    <source>
        <dbReference type="Pfam" id="PF01433"/>
    </source>
</evidence>
<proteinExistence type="predicted"/>
<dbReference type="EMBL" id="JBHSKG010000001">
    <property type="protein sequence ID" value="MFC5136888.1"/>
    <property type="molecule type" value="Genomic_DNA"/>
</dbReference>
<keyword evidence="3" id="KW-0031">Aminopeptidase</keyword>
<evidence type="ECO:0000313" key="4">
    <source>
        <dbReference type="Proteomes" id="UP001596175"/>
    </source>
</evidence>
<keyword evidence="3" id="KW-0378">Hydrolase</keyword>
<sequence>MAPSLSPARARDEGERPSPARAAPRVGVGFSPRARATAVVLVLAALAVGCGGGGGASGEPGEAYGDAVPPERPVVELAFDVAPDLRSVTGTETVRFTPDLEVCELVFRAWPNTPTMATAGSSLTVTDATVGEAPVAPEVTAAGAPAGAPGTMITLPLPGCVAPGTTVTARLGFRLVLGVDADERVASSPSTGTAWFGSGYPLLAWERGRGWAREPAVPIFGESATSEDADTTVTVTAPAGLVVLGPGVAEPVTEGPPGRAVHGFRAPAVRDVAIAVGRYAVQERDVDGVRLRLATPQTGTRVPPAQWADALAAAITAQSRLLGPFPYAELAVAITPGQSDGTEFPGALQFGDVGARQLRALVAHEVAHQWFYGLVGNDQARDPWLDESFATAVEALTADGDYSADDVDPALVGRLGDPMTAWAADGGFRAYVDGVYEQGAAALLAGRAADPEGFDAALRGYVATNAHRVVTPAAVREAFAGQPAVIDALTEAGAFTGGR</sequence>
<dbReference type="GO" id="GO:0004177">
    <property type="term" value="F:aminopeptidase activity"/>
    <property type="evidence" value="ECO:0007669"/>
    <property type="project" value="UniProtKB-KW"/>
</dbReference>
<name>A0ABV9Z9X2_9PSEU</name>
<feature type="region of interest" description="Disordered" evidence="1">
    <location>
        <begin position="1"/>
        <end position="26"/>
    </location>
</feature>
<feature type="domain" description="Peptidase M1 membrane alanine aminopeptidase" evidence="2">
    <location>
        <begin position="356"/>
        <end position="402"/>
    </location>
</feature>
<comment type="caution">
    <text evidence="3">The sequence shown here is derived from an EMBL/GenBank/DDBJ whole genome shotgun (WGS) entry which is preliminary data.</text>
</comment>
<organism evidence="3 4">
    <name type="scientific">Actinomycetospora rhizophila</name>
    <dbReference type="NCBI Taxonomy" id="1416876"/>
    <lineage>
        <taxon>Bacteria</taxon>
        <taxon>Bacillati</taxon>
        <taxon>Actinomycetota</taxon>
        <taxon>Actinomycetes</taxon>
        <taxon>Pseudonocardiales</taxon>
        <taxon>Pseudonocardiaceae</taxon>
        <taxon>Actinomycetospora</taxon>
    </lineage>
</organism>
<dbReference type="Gene3D" id="1.10.390.10">
    <property type="entry name" value="Neutral Protease Domain 2"/>
    <property type="match status" value="1"/>
</dbReference>
<gene>
    <name evidence="3" type="ORF">ACFPK1_01475</name>
</gene>
<keyword evidence="3" id="KW-0645">Protease</keyword>
<evidence type="ECO:0000313" key="3">
    <source>
        <dbReference type="EMBL" id="MFC5136888.1"/>
    </source>
</evidence>
<accession>A0ABV9Z9X2</accession>
<dbReference type="Pfam" id="PF01433">
    <property type="entry name" value="Peptidase_M1"/>
    <property type="match status" value="1"/>
</dbReference>
<protein>
    <submittedName>
        <fullName evidence="3">M1 family aminopeptidase</fullName>
    </submittedName>
</protein>
<keyword evidence="4" id="KW-1185">Reference proteome</keyword>
<evidence type="ECO:0000256" key="1">
    <source>
        <dbReference type="SAM" id="MobiDB-lite"/>
    </source>
</evidence>
<feature type="compositionally biased region" description="Basic and acidic residues" evidence="1">
    <location>
        <begin position="9"/>
        <end position="18"/>
    </location>
</feature>